<proteinExistence type="predicted"/>
<dbReference type="Gene3D" id="6.10.140.2220">
    <property type="match status" value="1"/>
</dbReference>
<evidence type="ECO:0000256" key="3">
    <source>
        <dbReference type="ARBA" id="ARBA00022833"/>
    </source>
</evidence>
<gene>
    <name evidence="7" type="ORF">PAPYR_4119</name>
</gene>
<dbReference type="Proteomes" id="UP001141327">
    <property type="component" value="Unassembled WGS sequence"/>
</dbReference>
<keyword evidence="8" id="KW-1185">Reference proteome</keyword>
<evidence type="ECO:0000256" key="4">
    <source>
        <dbReference type="PROSITE-ProRule" id="PRU00134"/>
    </source>
</evidence>
<reference evidence="7" key="1">
    <citation type="journal article" date="2022" name="bioRxiv">
        <title>Genomics of Preaxostyla Flagellates Illuminates Evolutionary Transitions and the Path Towards Mitochondrial Loss.</title>
        <authorList>
            <person name="Novak L.V.F."/>
            <person name="Treitli S.C."/>
            <person name="Pyrih J."/>
            <person name="Halakuc P."/>
            <person name="Pipaliya S.V."/>
            <person name="Vacek V."/>
            <person name="Brzon O."/>
            <person name="Soukal P."/>
            <person name="Eme L."/>
            <person name="Dacks J.B."/>
            <person name="Karnkowska A."/>
            <person name="Elias M."/>
            <person name="Hampl V."/>
        </authorList>
    </citation>
    <scope>NUCLEOTIDE SEQUENCE</scope>
    <source>
        <strain evidence="7">RCP-MX</strain>
    </source>
</reference>
<evidence type="ECO:0000256" key="5">
    <source>
        <dbReference type="SAM" id="MobiDB-lite"/>
    </source>
</evidence>
<comment type="caution">
    <text evidence="7">The sequence shown here is derived from an EMBL/GenBank/DDBJ whole genome shotgun (WGS) entry which is preliminary data.</text>
</comment>
<dbReference type="EMBL" id="JAPMOS010000017">
    <property type="protein sequence ID" value="KAJ4459730.1"/>
    <property type="molecule type" value="Genomic_DNA"/>
</dbReference>
<dbReference type="InterPro" id="IPR002893">
    <property type="entry name" value="Znf_MYND"/>
</dbReference>
<sequence>MLRTFLVLESFSGCLVFFRQGKNATRKQDKEEAGRGSDDGMNTPLARYANLHQPADFADSYRLILVSRLEMKADNCYVFPTDAESSNKYATLADAGEHFVQAANLLRDKLHMPKREPIFFLRSSIPLRQLYTITKKFVEDPVAFLSTPLNPEKDPIPSTAQQLFENTLIDMATKVHPFATVLFSTVEKNWFPLFFDLALVAAPPAPSPSFTSESLLKELLPRPSLVCRTFPERVLPEPKEGVRIPIPRSRTTSCHPAAPSRPDCCPCWPLPPRQEAAVHFCANWMCKRNEISVERPFQRCSSVSPLPSRPARPAAAPGCRTLYYCSVECQRADWGRHKRYCEFAQHLAAASAAPAPPAGPAPAPSTAAALSALDAAAAPQAEQPSLRISPDDLMDCSVQGLKPKPQ</sequence>
<name>A0ABQ8UKJ1_9EUKA</name>
<keyword evidence="1" id="KW-0479">Metal-binding</keyword>
<feature type="domain" description="MYND-type" evidence="6">
    <location>
        <begin position="283"/>
        <end position="341"/>
    </location>
</feature>
<accession>A0ABQ8UKJ1</accession>
<feature type="compositionally biased region" description="Low complexity" evidence="5">
    <location>
        <begin position="374"/>
        <end position="386"/>
    </location>
</feature>
<evidence type="ECO:0000313" key="7">
    <source>
        <dbReference type="EMBL" id="KAJ4459730.1"/>
    </source>
</evidence>
<dbReference type="PROSITE" id="PS50865">
    <property type="entry name" value="ZF_MYND_2"/>
    <property type="match status" value="1"/>
</dbReference>
<keyword evidence="2 4" id="KW-0863">Zinc-finger</keyword>
<dbReference type="InterPro" id="IPR057053">
    <property type="entry name" value="MYND_ZMYND11_ZMYD8"/>
</dbReference>
<keyword evidence="3" id="KW-0862">Zinc</keyword>
<evidence type="ECO:0000259" key="6">
    <source>
        <dbReference type="PROSITE" id="PS50865"/>
    </source>
</evidence>
<evidence type="ECO:0000313" key="8">
    <source>
        <dbReference type="Proteomes" id="UP001141327"/>
    </source>
</evidence>
<dbReference type="Pfam" id="PF24324">
    <property type="entry name" value="MYND_ZMYND11_ZMYD8"/>
    <property type="match status" value="1"/>
</dbReference>
<evidence type="ECO:0000256" key="1">
    <source>
        <dbReference type="ARBA" id="ARBA00022723"/>
    </source>
</evidence>
<protein>
    <recommendedName>
        <fullName evidence="6">MYND-type domain-containing protein</fullName>
    </recommendedName>
</protein>
<organism evidence="7 8">
    <name type="scientific">Paratrimastix pyriformis</name>
    <dbReference type="NCBI Taxonomy" id="342808"/>
    <lineage>
        <taxon>Eukaryota</taxon>
        <taxon>Metamonada</taxon>
        <taxon>Preaxostyla</taxon>
        <taxon>Paratrimastigidae</taxon>
        <taxon>Paratrimastix</taxon>
    </lineage>
</organism>
<dbReference type="SUPFAM" id="SSF144232">
    <property type="entry name" value="HIT/MYND zinc finger-like"/>
    <property type="match status" value="1"/>
</dbReference>
<evidence type="ECO:0000256" key="2">
    <source>
        <dbReference type="ARBA" id="ARBA00022771"/>
    </source>
</evidence>
<feature type="region of interest" description="Disordered" evidence="5">
    <location>
        <begin position="374"/>
        <end position="406"/>
    </location>
</feature>